<reference evidence="8 9" key="1">
    <citation type="submission" date="2020-10" db="EMBL/GenBank/DDBJ databases">
        <title>ChiBAC.</title>
        <authorList>
            <person name="Zenner C."/>
            <person name="Hitch T.C.A."/>
            <person name="Clavel T."/>
        </authorList>
    </citation>
    <scope>NUCLEOTIDE SEQUENCE [LARGE SCALE GENOMIC DNA]</scope>
    <source>
        <strain evidence="8 9">DSM 108706</strain>
    </source>
</reference>
<dbReference type="InterPro" id="IPR032466">
    <property type="entry name" value="Metal_Hydrolase"/>
</dbReference>
<feature type="binding site" evidence="6">
    <location>
        <position position="305"/>
    </location>
    <ligand>
        <name>substrate</name>
    </ligand>
</feature>
<comment type="catalytic activity">
    <reaction evidence="6">
        <text>(S)-dihydroorotate + H2O = N-carbamoyl-L-aspartate + H(+)</text>
        <dbReference type="Rhea" id="RHEA:24296"/>
        <dbReference type="ChEBI" id="CHEBI:15377"/>
        <dbReference type="ChEBI" id="CHEBI:15378"/>
        <dbReference type="ChEBI" id="CHEBI:30864"/>
        <dbReference type="ChEBI" id="CHEBI:32814"/>
        <dbReference type="EC" id="3.5.2.3"/>
    </reaction>
</comment>
<organism evidence="8 9">
    <name type="scientific">Gallibacter intestinalis</name>
    <dbReference type="NCBI Taxonomy" id="2779356"/>
    <lineage>
        <taxon>Bacteria</taxon>
        <taxon>Bacillati</taxon>
        <taxon>Bacillota</taxon>
        <taxon>Clostridia</taxon>
        <taxon>Eubacteriales</taxon>
        <taxon>Eubacteriaceae</taxon>
        <taxon>Gallibacter</taxon>
    </lineage>
</organism>
<evidence type="ECO:0000313" key="8">
    <source>
        <dbReference type="EMBL" id="MBE5035280.1"/>
    </source>
</evidence>
<dbReference type="CDD" id="cd01317">
    <property type="entry name" value="DHOase_IIa"/>
    <property type="match status" value="1"/>
</dbReference>
<feature type="binding site" evidence="6">
    <location>
        <position position="230"/>
    </location>
    <ligand>
        <name>Zn(2+)</name>
        <dbReference type="ChEBI" id="CHEBI:29105"/>
        <label>2</label>
    </ligand>
</feature>
<dbReference type="Pfam" id="PF12890">
    <property type="entry name" value="DHOase"/>
    <property type="match status" value="1"/>
</dbReference>
<comment type="cofactor">
    <cofactor evidence="6">
        <name>Zn(2+)</name>
        <dbReference type="ChEBI" id="CHEBI:29105"/>
    </cofactor>
    <text evidence="6">Binds 2 Zn(2+) ions per subunit.</text>
</comment>
<keyword evidence="9" id="KW-1185">Reference proteome</keyword>
<feature type="binding site" evidence="6">
    <location>
        <position position="176"/>
    </location>
    <ligand>
        <name>Zn(2+)</name>
        <dbReference type="ChEBI" id="CHEBI:29105"/>
        <label>2</label>
    </ligand>
</feature>
<dbReference type="RefSeq" id="WP_226384946.1">
    <property type="nucleotide sequence ID" value="NZ_JADCKA010000003.1"/>
</dbReference>
<accession>A0ABR9QWN5</accession>
<dbReference type="SUPFAM" id="SSF51338">
    <property type="entry name" value="Composite domain of metallo-dependent hydrolases"/>
    <property type="match status" value="1"/>
</dbReference>
<evidence type="ECO:0000256" key="5">
    <source>
        <dbReference type="ARBA" id="ARBA00022975"/>
    </source>
</evidence>
<feature type="domain" description="Dihydroorotase catalytic" evidence="7">
    <location>
        <begin position="50"/>
        <end position="236"/>
    </location>
</feature>
<evidence type="ECO:0000256" key="2">
    <source>
        <dbReference type="ARBA" id="ARBA00010286"/>
    </source>
</evidence>
<dbReference type="EMBL" id="JADCKA010000003">
    <property type="protein sequence ID" value="MBE5035280.1"/>
    <property type="molecule type" value="Genomic_DNA"/>
</dbReference>
<feature type="binding site" evidence="6">
    <location>
        <position position="274"/>
    </location>
    <ligand>
        <name>substrate</name>
    </ligand>
</feature>
<evidence type="ECO:0000313" key="9">
    <source>
        <dbReference type="Proteomes" id="UP001516588"/>
    </source>
</evidence>
<dbReference type="EC" id="3.5.2.3" evidence="6"/>
<dbReference type="PANTHER" id="PTHR43668:SF2">
    <property type="entry name" value="ALLANTOINASE"/>
    <property type="match status" value="1"/>
</dbReference>
<feature type="binding site" evidence="6">
    <location>
        <position position="57"/>
    </location>
    <ligand>
        <name>Zn(2+)</name>
        <dbReference type="ChEBI" id="CHEBI:29105"/>
        <label>1</label>
    </ligand>
</feature>
<dbReference type="InterPro" id="IPR002195">
    <property type="entry name" value="Dihydroorotase_CS"/>
</dbReference>
<proteinExistence type="inferred from homology"/>
<protein>
    <recommendedName>
        <fullName evidence="6">Dihydroorotase</fullName>
        <shortName evidence="6">DHOase</shortName>
        <ecNumber evidence="6">3.5.2.3</ecNumber>
    </recommendedName>
</protein>
<dbReference type="InterPro" id="IPR011059">
    <property type="entry name" value="Metal-dep_hydrolase_composite"/>
</dbReference>
<feature type="binding site" evidence="6">
    <location>
        <position position="301"/>
    </location>
    <ligand>
        <name>Zn(2+)</name>
        <dbReference type="ChEBI" id="CHEBI:29105"/>
        <label>1</label>
    </ligand>
</feature>
<feature type="binding site" evidence="6">
    <location>
        <position position="91"/>
    </location>
    <ligand>
        <name>substrate</name>
    </ligand>
</feature>
<dbReference type="HAMAP" id="MF_00220_B">
    <property type="entry name" value="PyrC_classI_B"/>
    <property type="match status" value="1"/>
</dbReference>
<keyword evidence="4 6" id="KW-0378">Hydrolase</keyword>
<feature type="active site" evidence="6">
    <location>
        <position position="301"/>
    </location>
</feature>
<gene>
    <name evidence="6" type="primary">pyrC</name>
    <name evidence="8" type="ORF">INF20_03175</name>
</gene>
<sequence length="423" mass="46874">MKLIKGATALLDGQLKKADILFDEKGISKIAENISEDVNEIIDGTGLTALPGLIDVHVHLREPGNEHKETIKTGTMAAAAGGFTTVMAMPNVVPFPDDLETVREYKKLIDKNAVVKVIPYCCITDAEKGSSVVDMKALAAEEMRYFSDDGVGVQKDEVMEEAMTKASEIGAMIVAHTEDMKYRKPKACMHEGKASERLGLIGIPSECEWVQLKRDLELAEKTGVKYHCCHMSAKESVELIREYKAKGCDVSGEVAAHHLLLTDEDVKGPNWKMNPPLRTEEDRQALIKGLLDGTIECIANDHAPHTEDEKAKGMEEAPFGIVSIETAFPLLYTRFVKEEKVMDLSSLVALMSTNPAKRFDLGKTGELKEGYESDIILVDFENEFEIDKEKFLSMGKNTPFDGYKAYGKVKKTFVKGELVYKED</sequence>
<evidence type="ECO:0000256" key="4">
    <source>
        <dbReference type="ARBA" id="ARBA00022801"/>
    </source>
</evidence>
<dbReference type="PANTHER" id="PTHR43668">
    <property type="entry name" value="ALLANTOINASE"/>
    <property type="match status" value="1"/>
</dbReference>
<feature type="binding site" evidence="6">
    <location>
        <begin position="59"/>
        <end position="61"/>
    </location>
    <ligand>
        <name>substrate</name>
    </ligand>
</feature>
<comment type="pathway">
    <text evidence="6">Pyrimidine metabolism; UMP biosynthesis via de novo pathway; (S)-dihydroorotate from bicarbonate: step 3/3.</text>
</comment>
<evidence type="ECO:0000256" key="3">
    <source>
        <dbReference type="ARBA" id="ARBA00022723"/>
    </source>
</evidence>
<comment type="caution">
    <text evidence="8">The sequence shown here is derived from an EMBL/GenBank/DDBJ whole genome shotgun (WGS) entry which is preliminary data.</text>
</comment>
<dbReference type="InterPro" id="IPR050138">
    <property type="entry name" value="DHOase/Allantoinase_Hydrolase"/>
</dbReference>
<comment type="similarity">
    <text evidence="2 6">Belongs to the metallo-dependent hydrolases superfamily. DHOase family. Class I DHOase subfamily.</text>
</comment>
<feature type="binding site" evidence="6">
    <location>
        <begin position="319"/>
        <end position="320"/>
    </location>
    <ligand>
        <name>substrate</name>
    </ligand>
</feature>
<keyword evidence="6" id="KW-0862">Zinc</keyword>
<evidence type="ECO:0000256" key="1">
    <source>
        <dbReference type="ARBA" id="ARBA00002368"/>
    </source>
</evidence>
<keyword evidence="3 6" id="KW-0479">Metal-binding</keyword>
<name>A0ABR9QWN5_9FIRM</name>
<dbReference type="SUPFAM" id="SSF51556">
    <property type="entry name" value="Metallo-dependent hydrolases"/>
    <property type="match status" value="1"/>
</dbReference>
<feature type="binding site" evidence="6">
    <location>
        <position position="149"/>
    </location>
    <ligand>
        <name>Zn(2+)</name>
        <dbReference type="ChEBI" id="CHEBI:29105"/>
        <label>1</label>
    </ligand>
</feature>
<dbReference type="InterPro" id="IPR024403">
    <property type="entry name" value="DHOase_cat"/>
</dbReference>
<keyword evidence="5 6" id="KW-0665">Pyrimidine biosynthesis</keyword>
<dbReference type="Proteomes" id="UP001516588">
    <property type="component" value="Unassembled WGS sequence"/>
</dbReference>
<dbReference type="NCBIfam" id="TIGR00857">
    <property type="entry name" value="pyrC_multi"/>
    <property type="match status" value="1"/>
</dbReference>
<dbReference type="Gene3D" id="3.20.20.140">
    <property type="entry name" value="Metal-dependent hydrolases"/>
    <property type="match status" value="1"/>
</dbReference>
<feature type="binding site" evidence="6">
    <location>
        <position position="149"/>
    </location>
    <ligand>
        <name>Zn(2+)</name>
        <dbReference type="ChEBI" id="CHEBI:29105"/>
        <label>2</label>
    </ligand>
</feature>
<evidence type="ECO:0000259" key="7">
    <source>
        <dbReference type="Pfam" id="PF12890"/>
    </source>
</evidence>
<feature type="binding site" evidence="6">
    <location>
        <position position="59"/>
    </location>
    <ligand>
        <name>Zn(2+)</name>
        <dbReference type="ChEBI" id="CHEBI:29105"/>
        <label>1</label>
    </ligand>
</feature>
<evidence type="ECO:0000256" key="6">
    <source>
        <dbReference type="HAMAP-Rule" id="MF_00220"/>
    </source>
</evidence>
<comment type="function">
    <text evidence="1 6">Catalyzes the reversible cyclization of carbamoyl aspartate to dihydroorotate.</text>
</comment>
<dbReference type="InterPro" id="IPR004722">
    <property type="entry name" value="DHOase"/>
</dbReference>
<dbReference type="PROSITE" id="PS00482">
    <property type="entry name" value="DIHYDROOROTASE_1"/>
    <property type="match status" value="1"/>
</dbReference>